<organism evidence="2 3">
    <name type="scientific">Aedoeadaptatus coxii</name>
    <dbReference type="NCBI Taxonomy" id="755172"/>
    <lineage>
        <taxon>Bacteria</taxon>
        <taxon>Bacillati</taxon>
        <taxon>Bacillota</taxon>
        <taxon>Tissierellia</taxon>
        <taxon>Tissierellales</taxon>
        <taxon>Peptoniphilaceae</taxon>
        <taxon>Aedoeadaptatus</taxon>
    </lineage>
</organism>
<sequence>MKEAILNMKRYIGTTTRGIRLPIVKKGDDLVDIVFQSVKNAIESENIKVHDKDVICVTESLLARSQGNYATCDDIAKNVADKFDGEFGVVFPILSRNRFSTILKGLAKSGRKLHILLSFPSDEVGNHLMDENKLYGTGINPYRDVLTEAQYREHFGKEVKHEFTGIDYVKLYKEIAPNSEIYFSNDPRAILSYTKDVLVASIHTRELIKRELKDNGANLVYGLDDILAEPTDAHGYNEQYGVLGSNMAGPEMIKLFPRNGKPFVDAVQKRLNEYFNNHFEVMVYGDGAFKDPIGKIWELADPVVSPAYTDGLHGTPSELKMKYLADTELKGLSTDEMEKVIIDRIHEKDQDLLGRDETLGTTPRRLTDLLGSLADLTSGSGDKGTPVVMVQGYFDNYAND</sequence>
<dbReference type="AlphaFoldDB" id="A0A134ALN6"/>
<dbReference type="Pfam" id="PF01996">
    <property type="entry name" value="F420_ligase"/>
    <property type="match status" value="1"/>
</dbReference>
<dbReference type="InterPro" id="IPR002847">
    <property type="entry name" value="F420-0_gamma-glut_ligase-dom"/>
</dbReference>
<evidence type="ECO:0000313" key="2">
    <source>
        <dbReference type="EMBL" id="KXB68569.1"/>
    </source>
</evidence>
<name>A0A134ALN6_9FIRM</name>
<dbReference type="PATRIC" id="fig|755172.3.peg.37"/>
<comment type="caution">
    <text evidence="2">The sequence shown here is derived from an EMBL/GenBank/DDBJ whole genome shotgun (WGS) entry which is preliminary data.</text>
</comment>
<feature type="domain" description="Coenzyme F420:L-glutamate ligase-like" evidence="1">
    <location>
        <begin position="18"/>
        <end position="392"/>
    </location>
</feature>
<dbReference type="EMBL" id="LSDG01000001">
    <property type="protein sequence ID" value="KXB68569.1"/>
    <property type="molecule type" value="Genomic_DNA"/>
</dbReference>
<keyword evidence="3" id="KW-1185">Reference proteome</keyword>
<reference evidence="3" key="1">
    <citation type="submission" date="2016-01" db="EMBL/GenBank/DDBJ databases">
        <authorList>
            <person name="Mitreva M."/>
            <person name="Pepin K.H."/>
            <person name="Mihindukulasuriya K.A."/>
            <person name="Fulton R."/>
            <person name="Fronick C."/>
            <person name="O'Laughlin M."/>
            <person name="Miner T."/>
            <person name="Herter B."/>
            <person name="Rosa B.A."/>
            <person name="Cordes M."/>
            <person name="Tomlinson C."/>
            <person name="Wollam A."/>
            <person name="Palsikar V.B."/>
            <person name="Mardis E.R."/>
            <person name="Wilson R.K."/>
        </authorList>
    </citation>
    <scope>NUCLEOTIDE SEQUENCE [LARGE SCALE GENOMIC DNA]</scope>
    <source>
        <strain evidence="3">DNF00729</strain>
    </source>
</reference>
<gene>
    <name evidence="2" type="ORF">HMPREF1863_00038</name>
</gene>
<proteinExistence type="predicted"/>
<dbReference type="Proteomes" id="UP000070442">
    <property type="component" value="Unassembled WGS sequence"/>
</dbReference>
<evidence type="ECO:0000259" key="1">
    <source>
        <dbReference type="Pfam" id="PF01996"/>
    </source>
</evidence>
<protein>
    <recommendedName>
        <fullName evidence="1">Coenzyme F420:L-glutamate ligase-like domain-containing protein</fullName>
    </recommendedName>
</protein>
<accession>A0A134ALN6</accession>
<evidence type="ECO:0000313" key="3">
    <source>
        <dbReference type="Proteomes" id="UP000070442"/>
    </source>
</evidence>
<dbReference type="STRING" id="755172.HMPREF1863_00038"/>
<dbReference type="SUPFAM" id="SSF144010">
    <property type="entry name" value="CofE-like"/>
    <property type="match status" value="1"/>
</dbReference>
<dbReference type="Gene3D" id="3.30.1330.100">
    <property type="entry name" value="CofE-like"/>
    <property type="match status" value="1"/>
</dbReference>